<feature type="compositionally biased region" description="Polar residues" evidence="1">
    <location>
        <begin position="337"/>
        <end position="348"/>
    </location>
</feature>
<comment type="caution">
    <text evidence="2">The sequence shown here is derived from an EMBL/GenBank/DDBJ whole genome shotgun (WGS) entry which is preliminary data.</text>
</comment>
<evidence type="ECO:0000313" key="2">
    <source>
        <dbReference type="EMBL" id="PHH56308.1"/>
    </source>
</evidence>
<sequence>MVLQSLERSPRLNRPSALRTNLFPHNPRSNALSIAPKSSPASDMSSPDPFCRTPTTKVRKSTHPNMSSSHDTAVGLGICSTNNTLSTSRKRSAPSLLPAFEPLSSPPRLPRPTKRQNRGGYDYPTPAATSSTGILSSSPPGLNAAHLSRALSRIQQSRASVAASTPTSDSASAPDRAPLGDVPSVELPENGDVVRMGRSSIYSHFQLSANRLISRVHIEARYISASTPLEPNRVEILCKGWNDVNVHCPGRKYTLHRGDSFTSEEESTQILLDVQDARVIVLWPKRESASTLSEWESSPSPPAHRQQADSLVASDMPELASSPFRAVARLRSPVSPSPTTAHVSSSKLQALLPESRCSPSPEDGTSVQIYEDDPDLPSHSRSLASSLRGMVDPDTTMATIVDSFSSDLSDPEEDDFATHSFDHFEANISSSCSPDISVDSPRSDEAKLGPVSDKPSPESGSSVLAPCTLYAPVQTPVVNTAHTLPSILSLEDLSTATYPSEPHQSPTLSPSPAPEEPVPRAEEIAHHAINQLAFSRLSSTPLSTLLSNLPADIRSDSLTREAFQRVLNSLPSVGIIPRHGKDAAGKPLESEYYYMPENDDDVERKAIVGGMRKPSLRACRKQHKQYYWKRPKTP</sequence>
<name>A0A2C5XBG7_9PEZI</name>
<feature type="compositionally biased region" description="Low complexity" evidence="1">
    <location>
        <begin position="430"/>
        <end position="440"/>
    </location>
</feature>
<feature type="region of interest" description="Disordered" evidence="1">
    <location>
        <begin position="332"/>
        <end position="382"/>
    </location>
</feature>
<protein>
    <submittedName>
        <fullName evidence="2">Protein PLM2</fullName>
    </submittedName>
</protein>
<feature type="compositionally biased region" description="Low complexity" evidence="1">
    <location>
        <begin position="35"/>
        <end position="49"/>
    </location>
</feature>
<keyword evidence="3" id="KW-1185">Reference proteome</keyword>
<dbReference type="AlphaFoldDB" id="A0A2C5XBG7"/>
<feature type="region of interest" description="Disordered" evidence="1">
    <location>
        <begin position="496"/>
        <end position="517"/>
    </location>
</feature>
<organism evidence="2 3">
    <name type="scientific">Ceratocystis fimbriata CBS 114723</name>
    <dbReference type="NCBI Taxonomy" id="1035309"/>
    <lineage>
        <taxon>Eukaryota</taxon>
        <taxon>Fungi</taxon>
        <taxon>Dikarya</taxon>
        <taxon>Ascomycota</taxon>
        <taxon>Pezizomycotina</taxon>
        <taxon>Sordariomycetes</taxon>
        <taxon>Hypocreomycetidae</taxon>
        <taxon>Microascales</taxon>
        <taxon>Ceratocystidaceae</taxon>
        <taxon>Ceratocystis</taxon>
    </lineage>
</organism>
<gene>
    <name evidence="2" type="primary">PLM2</name>
    <name evidence="2" type="ORF">CFIMG_007186RA00001</name>
</gene>
<reference evidence="2 3" key="2">
    <citation type="journal article" date="2013" name="IMA Fungus">
        <title>IMA Genome-F 1: Ceratocystis fimbriata: Draft nuclear genome sequence for the plant pathogen, Ceratocystis fimbriata.</title>
        <authorList>
            <person name="Wilken P.M."/>
            <person name="Steenkamp E.T."/>
            <person name="Wingfield M.J."/>
            <person name="de Beer Z.W."/>
            <person name="Wingfield B.D."/>
        </authorList>
    </citation>
    <scope>NUCLEOTIDE SEQUENCE [LARGE SCALE GENOMIC DNA]</scope>
    <source>
        <strain evidence="2 3">CBS 114723</strain>
    </source>
</reference>
<accession>A0A2C5XBG7</accession>
<feature type="compositionally biased region" description="Polar residues" evidence="1">
    <location>
        <begin position="127"/>
        <end position="140"/>
    </location>
</feature>
<feature type="compositionally biased region" description="Polar residues" evidence="1">
    <location>
        <begin position="496"/>
        <end position="508"/>
    </location>
</feature>
<dbReference type="Proteomes" id="UP000222788">
    <property type="component" value="Unassembled WGS sequence"/>
</dbReference>
<feature type="region of interest" description="Disordered" evidence="1">
    <location>
        <begin position="156"/>
        <end position="188"/>
    </location>
</feature>
<dbReference type="STRING" id="1035309.A0A2C5XBG7"/>
<feature type="region of interest" description="Disordered" evidence="1">
    <location>
        <begin position="1"/>
        <end position="142"/>
    </location>
</feature>
<dbReference type="EMBL" id="APWK03000001">
    <property type="protein sequence ID" value="PHH56308.1"/>
    <property type="molecule type" value="Genomic_DNA"/>
</dbReference>
<evidence type="ECO:0000256" key="1">
    <source>
        <dbReference type="SAM" id="MobiDB-lite"/>
    </source>
</evidence>
<evidence type="ECO:0000313" key="3">
    <source>
        <dbReference type="Proteomes" id="UP000222788"/>
    </source>
</evidence>
<feature type="region of interest" description="Disordered" evidence="1">
    <location>
        <begin position="430"/>
        <end position="461"/>
    </location>
</feature>
<dbReference type="OrthoDB" id="5348546at2759"/>
<reference evidence="2 3" key="1">
    <citation type="journal article" date="2013" name="Fungal Biol.">
        <title>Analysis of microsatellite markers in the genome of the plant pathogen Ceratocystis fimbriata.</title>
        <authorList>
            <person name="Simpson M.C."/>
            <person name="Wilken P.M."/>
            <person name="Coetzee M.P."/>
            <person name="Wingfield M.J."/>
            <person name="Wingfield B.D."/>
        </authorList>
    </citation>
    <scope>NUCLEOTIDE SEQUENCE [LARGE SCALE GENOMIC DNA]</scope>
    <source>
        <strain evidence="2 3">CBS 114723</strain>
    </source>
</reference>
<feature type="compositionally biased region" description="Low complexity" evidence="1">
    <location>
        <begin position="159"/>
        <end position="175"/>
    </location>
</feature>
<proteinExistence type="predicted"/>